<dbReference type="Proteomes" id="UP000435243">
    <property type="component" value="Unassembled WGS sequence"/>
</dbReference>
<evidence type="ECO:0000259" key="2">
    <source>
        <dbReference type="Pfam" id="PF09822"/>
    </source>
</evidence>
<dbReference type="EMBL" id="WTYY01000004">
    <property type="protein sequence ID" value="MXO88948.1"/>
    <property type="molecule type" value="Genomic_DNA"/>
</dbReference>
<dbReference type="OrthoDB" id="7390937at2"/>
<dbReference type="Pfam" id="PF09822">
    <property type="entry name" value="ABC_transp_aux"/>
    <property type="match status" value="1"/>
</dbReference>
<organism evidence="3 4">
    <name type="scientific">Alteraurantiacibacter aestuarii</name>
    <dbReference type="NCBI Taxonomy" id="650004"/>
    <lineage>
        <taxon>Bacteria</taxon>
        <taxon>Pseudomonadati</taxon>
        <taxon>Pseudomonadota</taxon>
        <taxon>Alphaproteobacteria</taxon>
        <taxon>Sphingomonadales</taxon>
        <taxon>Erythrobacteraceae</taxon>
        <taxon>Alteraurantiacibacter</taxon>
    </lineage>
</organism>
<dbReference type="AlphaFoldDB" id="A0A844ZMF1"/>
<evidence type="ECO:0000313" key="3">
    <source>
        <dbReference type="EMBL" id="MXO88948.1"/>
    </source>
</evidence>
<accession>A0A844ZMF1</accession>
<gene>
    <name evidence="3" type="ORF">GRI32_09365</name>
</gene>
<keyword evidence="1" id="KW-0732">Signal</keyword>
<dbReference type="RefSeq" id="WP_160591553.1">
    <property type="nucleotide sequence ID" value="NZ_BAAAFP010000003.1"/>
</dbReference>
<feature type="domain" description="ABC-type uncharacterised transport system" evidence="2">
    <location>
        <begin position="66"/>
        <end position="160"/>
    </location>
</feature>
<evidence type="ECO:0000313" key="4">
    <source>
        <dbReference type="Proteomes" id="UP000435243"/>
    </source>
</evidence>
<reference evidence="3 4" key="1">
    <citation type="submission" date="2019-12" db="EMBL/GenBank/DDBJ databases">
        <title>Genomic-based taxomic classification of the family Erythrobacteraceae.</title>
        <authorList>
            <person name="Xu L."/>
        </authorList>
    </citation>
    <scope>NUCLEOTIDE SEQUENCE [LARGE SCALE GENOMIC DNA]</scope>
    <source>
        <strain evidence="3 4">JCM 16339</strain>
    </source>
</reference>
<keyword evidence="4" id="KW-1185">Reference proteome</keyword>
<evidence type="ECO:0000256" key="1">
    <source>
        <dbReference type="SAM" id="SignalP"/>
    </source>
</evidence>
<dbReference type="InterPro" id="IPR029062">
    <property type="entry name" value="Class_I_gatase-like"/>
</dbReference>
<feature type="chain" id="PRO_5032885853" evidence="1">
    <location>
        <begin position="27"/>
        <end position="282"/>
    </location>
</feature>
<dbReference type="InterPro" id="IPR019196">
    <property type="entry name" value="ABC_transp_unknown"/>
</dbReference>
<dbReference type="Gene3D" id="3.40.50.880">
    <property type="match status" value="1"/>
</dbReference>
<comment type="caution">
    <text evidence="3">The sequence shown here is derived from an EMBL/GenBank/DDBJ whole genome shotgun (WGS) entry which is preliminary data.</text>
</comment>
<proteinExistence type="predicted"/>
<protein>
    <submittedName>
        <fullName evidence="3">ABC transporter</fullName>
    </submittedName>
</protein>
<feature type="signal peptide" evidence="1">
    <location>
        <begin position="1"/>
        <end position="26"/>
    </location>
</feature>
<name>A0A844ZMF1_9SPHN</name>
<sequence>MFRRLHNRIRLILAGLVLAVAAPVLAQEQDVDRPSLALMGTIPIYWGEADGLGELLDSSGQVHWARAQIEDTYRIEPLDYLSAEALAPFRYLLLAQPRALSPEENVALDDWVRAGGSVLLFADPMMTGESRFALGDRRRPQDVALLSPILQRWGLELEFDESQQAGMTWADFSGQPIPVNLPGRLRHLPEVDCHGHDWSGLAALCRVGAGHALIVADAAILDFAGPHMHARAGLRIILERIFAQNGENTGQLAESVAKIAEIDGISGDSTPSSILPLARGSP</sequence>